<evidence type="ECO:0000313" key="3">
    <source>
        <dbReference type="Proteomes" id="UP000620124"/>
    </source>
</evidence>
<reference evidence="2" key="1">
    <citation type="submission" date="2020-05" db="EMBL/GenBank/DDBJ databases">
        <title>Mycena genomes resolve the evolution of fungal bioluminescence.</title>
        <authorList>
            <person name="Tsai I.J."/>
        </authorList>
    </citation>
    <scope>NUCLEOTIDE SEQUENCE</scope>
    <source>
        <strain evidence="2">CCC161011</strain>
    </source>
</reference>
<name>A0A8H6Y873_9AGAR</name>
<evidence type="ECO:0000256" key="1">
    <source>
        <dbReference type="SAM" id="MobiDB-lite"/>
    </source>
</evidence>
<organism evidence="2 3">
    <name type="scientific">Mycena venus</name>
    <dbReference type="NCBI Taxonomy" id="2733690"/>
    <lineage>
        <taxon>Eukaryota</taxon>
        <taxon>Fungi</taxon>
        <taxon>Dikarya</taxon>
        <taxon>Basidiomycota</taxon>
        <taxon>Agaricomycotina</taxon>
        <taxon>Agaricomycetes</taxon>
        <taxon>Agaricomycetidae</taxon>
        <taxon>Agaricales</taxon>
        <taxon>Marasmiineae</taxon>
        <taxon>Mycenaceae</taxon>
        <taxon>Mycena</taxon>
    </lineage>
</organism>
<dbReference type="OrthoDB" id="3026228at2759"/>
<dbReference type="AlphaFoldDB" id="A0A8H6Y873"/>
<keyword evidence="3" id="KW-1185">Reference proteome</keyword>
<accession>A0A8H6Y873</accession>
<proteinExistence type="predicted"/>
<dbReference type="EMBL" id="JACAZI010000008">
    <property type="protein sequence ID" value="KAF7354209.1"/>
    <property type="molecule type" value="Genomic_DNA"/>
</dbReference>
<feature type="region of interest" description="Disordered" evidence="1">
    <location>
        <begin position="31"/>
        <end position="98"/>
    </location>
</feature>
<evidence type="ECO:0000313" key="2">
    <source>
        <dbReference type="EMBL" id="KAF7354209.1"/>
    </source>
</evidence>
<protein>
    <submittedName>
        <fullName evidence="2">Uncharacterized protein</fullName>
    </submittedName>
</protein>
<feature type="region of interest" description="Disordered" evidence="1">
    <location>
        <begin position="147"/>
        <end position="170"/>
    </location>
</feature>
<feature type="compositionally biased region" description="Pro residues" evidence="1">
    <location>
        <begin position="31"/>
        <end position="40"/>
    </location>
</feature>
<comment type="caution">
    <text evidence="2">The sequence shown here is derived from an EMBL/GenBank/DDBJ whole genome shotgun (WGS) entry which is preliminary data.</text>
</comment>
<gene>
    <name evidence="2" type="ORF">MVEN_01108600</name>
</gene>
<sequence length="413" mass="45563">MMPSTWRYSCVSLVWTRDHYLSLPSIPSIPYPRPSCPPSSPSAGDAKTPQTSPSSTSKRRHPSAKSDITPPFSYLRIRKRSTEGPKKSSPPKEITVRRYGSADSFNALQNDELTKPLPPVPPLLNHNRGYSDPQLIYGAQVYPQVRSPTSHLPNSPNASGVSFPTPSTQPEKFAPQWNAPSMDNLLPMAHAMLPEPTPMMAAAAMISASQSQHDGMPHAGSGANPRAHSARHGVLATVQMDKAKIAAAVGPLITVGMQNLTKAQTVVDEVVASEAWSVVKENVTAVLAPAKDVVVILDSITKYIPALMVAESVFSVIIKHELERHENDKNILVVYHTMSIFWFTLCDLQAIFRADQDHIKNSLDNFFQGVGQTMQDFGNFREVYYRHGHFARSLRSSEYRNKLTSFRNAIRGP</sequence>
<dbReference type="Proteomes" id="UP000620124">
    <property type="component" value="Unassembled WGS sequence"/>
</dbReference>